<dbReference type="OrthoDB" id="9775805at2"/>
<keyword evidence="5" id="KW-0521">NADP</keyword>
<evidence type="ECO:0000256" key="3">
    <source>
        <dbReference type="ARBA" id="ARBA00022643"/>
    </source>
</evidence>
<dbReference type="GeneID" id="56350938"/>
<dbReference type="Gene3D" id="3.40.109.10">
    <property type="entry name" value="NADH Oxidase"/>
    <property type="match status" value="1"/>
</dbReference>
<dbReference type="InterPro" id="IPR016446">
    <property type="entry name" value="Flavin_OxRdtase_Frp"/>
</dbReference>
<dbReference type="CDD" id="cd02146">
    <property type="entry name" value="NfsA-like"/>
    <property type="match status" value="1"/>
</dbReference>
<comment type="caution">
    <text evidence="6">The sequence shown here is derived from an EMBL/GenBank/DDBJ whole genome shotgun (WGS) entry which is preliminary data.</text>
</comment>
<keyword evidence="7" id="KW-1185">Reference proteome</keyword>
<dbReference type="GO" id="GO:0016491">
    <property type="term" value="F:oxidoreductase activity"/>
    <property type="evidence" value="ECO:0007669"/>
    <property type="project" value="UniProtKB-UniRule"/>
</dbReference>
<sequence>MNEIIQHLKKHRSYRKYQDKEVSLESLHSIMEAAQSAPSWINGQHVTAILVRDKDRKRHLAELCGNQKHVENAPVFLIFCADFYRAKLASEMEGKEFKAIDDVDTLLIGATDVGLAIQNAITAAESLGLGTVPIGGIRRNSLEVIDFLQLPSYVIPIAGLCLGYPDGDPGLKPRLPLQGVLHEEKYDRNQQEMLEKYNQTYSEYLKNRGETPVGWTNRIANFYDKSYYPSNAKMIKQQGFLAKDMQDNN</sequence>
<name>A0A0J1IJV9_NIACI</name>
<proteinExistence type="inferred from homology"/>
<dbReference type="SUPFAM" id="SSF55469">
    <property type="entry name" value="FMN-dependent nitroreductase-like"/>
    <property type="match status" value="1"/>
</dbReference>
<dbReference type="PATRIC" id="fig|1397.4.peg.5565"/>
<dbReference type="RefSeq" id="WP_047942185.1">
    <property type="nucleotide sequence ID" value="NZ_CP053989.1"/>
</dbReference>
<reference evidence="6 7" key="1">
    <citation type="submission" date="2015-05" db="EMBL/GenBank/DDBJ databases">
        <title>Whole genome sequence and identification of bacterial endophytes from Costus igneus.</title>
        <authorList>
            <person name="Lee Y.P."/>
            <person name="Gan H.M."/>
            <person name="Eng W."/>
            <person name="Wheatley M.S."/>
            <person name="Caraballo A."/>
            <person name="Polter S."/>
            <person name="Savka M.A."/>
            <person name="Hudson A.O."/>
        </authorList>
    </citation>
    <scope>NUCLEOTIDE SEQUENCE [LARGE SCALE GENOMIC DNA]</scope>
    <source>
        <strain evidence="6 7">RIT379</strain>
    </source>
</reference>
<evidence type="ECO:0000313" key="7">
    <source>
        <dbReference type="Proteomes" id="UP000036045"/>
    </source>
</evidence>
<evidence type="ECO:0000256" key="2">
    <source>
        <dbReference type="ARBA" id="ARBA00022630"/>
    </source>
</evidence>
<dbReference type="EMBL" id="LDPH01000009">
    <property type="protein sequence ID" value="KLV26251.1"/>
    <property type="molecule type" value="Genomic_DNA"/>
</dbReference>
<accession>A0A0J1IJV9</accession>
<evidence type="ECO:0000256" key="5">
    <source>
        <dbReference type="PIRNR" id="PIRNR005426"/>
    </source>
</evidence>
<evidence type="ECO:0000256" key="1">
    <source>
        <dbReference type="ARBA" id="ARBA00008366"/>
    </source>
</evidence>
<keyword evidence="3 5" id="KW-0288">FMN</keyword>
<dbReference type="Proteomes" id="UP000036045">
    <property type="component" value="Unassembled WGS sequence"/>
</dbReference>
<evidence type="ECO:0000256" key="4">
    <source>
        <dbReference type="ARBA" id="ARBA00023002"/>
    </source>
</evidence>
<keyword evidence="2 5" id="KW-0285">Flavoprotein</keyword>
<organism evidence="6 7">
    <name type="scientific">Niallia circulans</name>
    <name type="common">Bacillus circulans</name>
    <dbReference type="NCBI Taxonomy" id="1397"/>
    <lineage>
        <taxon>Bacteria</taxon>
        <taxon>Bacillati</taxon>
        <taxon>Bacillota</taxon>
        <taxon>Bacilli</taxon>
        <taxon>Bacillales</taxon>
        <taxon>Bacillaceae</taxon>
        <taxon>Niallia</taxon>
    </lineage>
</organism>
<keyword evidence="4 5" id="KW-0560">Oxidoreductase</keyword>
<dbReference type="AlphaFoldDB" id="A0A0J1IJV9"/>
<dbReference type="PANTHER" id="PTHR43425:SF2">
    <property type="entry name" value="OXYGEN-INSENSITIVE NADPH NITROREDUCTASE"/>
    <property type="match status" value="1"/>
</dbReference>
<protein>
    <submittedName>
        <fullName evidence="6">FMN reductase</fullName>
    </submittedName>
</protein>
<evidence type="ECO:0000313" key="6">
    <source>
        <dbReference type="EMBL" id="KLV26251.1"/>
    </source>
</evidence>
<dbReference type="PIRSF" id="PIRSF005426">
    <property type="entry name" value="Frp"/>
    <property type="match status" value="1"/>
</dbReference>
<comment type="similarity">
    <text evidence="1 5">Belongs to the flavin oxidoreductase frp family.</text>
</comment>
<gene>
    <name evidence="6" type="ORF">ABW02_11210</name>
</gene>
<dbReference type="Pfam" id="PF00881">
    <property type="entry name" value="Nitroreductase"/>
    <property type="match status" value="1"/>
</dbReference>
<dbReference type="PANTHER" id="PTHR43425">
    <property type="entry name" value="OXYGEN-INSENSITIVE NADPH NITROREDUCTASE"/>
    <property type="match status" value="1"/>
</dbReference>
<dbReference type="InterPro" id="IPR029479">
    <property type="entry name" value="Nitroreductase"/>
</dbReference>
<dbReference type="InterPro" id="IPR000415">
    <property type="entry name" value="Nitroreductase-like"/>
</dbReference>